<dbReference type="PANTHER" id="PTHR33307:SF6">
    <property type="entry name" value="ALPHA-RHAMNOSIDASE (EUROFUNG)-RELATED"/>
    <property type="match status" value="1"/>
</dbReference>
<keyword evidence="3" id="KW-0378">Hydrolase</keyword>
<dbReference type="InterPro" id="IPR035398">
    <property type="entry name" value="Bac_rhamnosid_C"/>
</dbReference>
<dbReference type="InterPro" id="IPR035396">
    <property type="entry name" value="Bac_rhamnosid6H"/>
</dbReference>
<comment type="caution">
    <text evidence="6">The sequence shown here is derived from an EMBL/GenBank/DDBJ whole genome shotgun (WGS) entry which is preliminary data.</text>
</comment>
<gene>
    <name evidence="6" type="ORF">B1A_13706</name>
</gene>
<dbReference type="PANTHER" id="PTHR33307">
    <property type="entry name" value="ALPHA-RHAMNOSIDASE (EUROFUNG)"/>
    <property type="match status" value="1"/>
</dbReference>
<evidence type="ECO:0000259" key="4">
    <source>
        <dbReference type="Pfam" id="PF17389"/>
    </source>
</evidence>
<dbReference type="GO" id="GO:0005975">
    <property type="term" value="P:carbohydrate metabolic process"/>
    <property type="evidence" value="ECO:0007669"/>
    <property type="project" value="InterPro"/>
</dbReference>
<feature type="domain" description="Alpha-L-rhamnosidase C-terminal" evidence="5">
    <location>
        <begin position="134"/>
        <end position="202"/>
    </location>
</feature>
<dbReference type="Pfam" id="PF17390">
    <property type="entry name" value="Bac_rhamnosid_C"/>
    <property type="match status" value="1"/>
</dbReference>
<dbReference type="Gene3D" id="2.60.420.10">
    <property type="entry name" value="Maltose phosphorylase, domain 3"/>
    <property type="match status" value="1"/>
</dbReference>
<dbReference type="InterPro" id="IPR016007">
    <property type="entry name" value="Alpha_rhamnosid"/>
</dbReference>
<sequence length="239" mass="26058">ARFYKGRGVYNNGDQTALAMPLYYGLVPANWRAAVVRRLVEDINADQYRLDVGILGDKCLFRVLSRYGHTALAYRVATQVTYPSYGQWILNGATTLWEGWGTKAVLPTVQQGPSSLNHIAFGDILGWMYNDLAGIRPDWRAPGFRTIVIKPHPVRALPWAGATYNSRFGTIQSQWRWHGKQLHVNIIVPAASAAVVTLPGVGDAKVICNGGPLHAPLSNAVGVNGMKRRGGQAIVSVGP</sequence>
<organism evidence="6">
    <name type="scientific">mine drainage metagenome</name>
    <dbReference type="NCBI Taxonomy" id="410659"/>
    <lineage>
        <taxon>unclassified sequences</taxon>
        <taxon>metagenomes</taxon>
        <taxon>ecological metagenomes</taxon>
    </lineage>
</organism>
<feature type="non-terminal residue" evidence="6">
    <location>
        <position position="239"/>
    </location>
</feature>
<feature type="non-terminal residue" evidence="6">
    <location>
        <position position="1"/>
    </location>
</feature>
<dbReference type="EMBL" id="AUZX01010045">
    <property type="protein sequence ID" value="EQD49371.1"/>
    <property type="molecule type" value="Genomic_DNA"/>
</dbReference>
<evidence type="ECO:0000313" key="6">
    <source>
        <dbReference type="EMBL" id="EQD49371.1"/>
    </source>
</evidence>
<dbReference type="EC" id="3.2.1.40" evidence="2"/>
<dbReference type="InterPro" id="IPR008928">
    <property type="entry name" value="6-hairpin_glycosidase_sf"/>
</dbReference>
<dbReference type="GO" id="GO:0030596">
    <property type="term" value="F:alpha-L-rhamnosidase activity"/>
    <property type="evidence" value="ECO:0007669"/>
    <property type="project" value="UniProtKB-EC"/>
</dbReference>
<evidence type="ECO:0000256" key="1">
    <source>
        <dbReference type="ARBA" id="ARBA00001445"/>
    </source>
</evidence>
<evidence type="ECO:0000256" key="3">
    <source>
        <dbReference type="ARBA" id="ARBA00022801"/>
    </source>
</evidence>
<name>T0ZM07_9ZZZZ</name>
<reference evidence="6" key="1">
    <citation type="submission" date="2013-08" db="EMBL/GenBank/DDBJ databases">
        <authorList>
            <person name="Mendez C."/>
            <person name="Richter M."/>
            <person name="Ferrer M."/>
            <person name="Sanchez J."/>
        </authorList>
    </citation>
    <scope>NUCLEOTIDE SEQUENCE</scope>
</reference>
<accession>T0ZM07</accession>
<protein>
    <recommendedName>
        <fullName evidence="2">alpha-L-rhamnosidase</fullName>
        <ecNumber evidence="2">3.2.1.40</ecNumber>
    </recommendedName>
</protein>
<dbReference type="Gene3D" id="1.50.10.10">
    <property type="match status" value="1"/>
</dbReference>
<evidence type="ECO:0000256" key="2">
    <source>
        <dbReference type="ARBA" id="ARBA00012652"/>
    </source>
</evidence>
<feature type="domain" description="Alpha-L-rhamnosidase six-hairpin glycosidase" evidence="4">
    <location>
        <begin position="2"/>
        <end position="131"/>
    </location>
</feature>
<reference evidence="6" key="2">
    <citation type="journal article" date="2014" name="ISME J.">
        <title>Microbial stratification in low pH oxic and suboxic macroscopic growths along an acid mine drainage.</title>
        <authorList>
            <person name="Mendez-Garcia C."/>
            <person name="Mesa V."/>
            <person name="Sprenger R.R."/>
            <person name="Richter M."/>
            <person name="Diez M.S."/>
            <person name="Solano J."/>
            <person name="Bargiela R."/>
            <person name="Golyshina O.V."/>
            <person name="Manteca A."/>
            <person name="Ramos J.L."/>
            <person name="Gallego J.R."/>
            <person name="Llorente I."/>
            <person name="Martins Dos Santos V.A."/>
            <person name="Jensen O.N."/>
            <person name="Pelaez A.I."/>
            <person name="Sanchez J."/>
            <person name="Ferrer M."/>
        </authorList>
    </citation>
    <scope>NUCLEOTIDE SEQUENCE</scope>
</reference>
<dbReference type="Pfam" id="PF17389">
    <property type="entry name" value="Bac_rhamnosid6H"/>
    <property type="match status" value="1"/>
</dbReference>
<comment type="catalytic activity">
    <reaction evidence="1">
        <text>Hydrolysis of terminal non-reducing alpha-L-rhamnose residues in alpha-L-rhamnosides.</text>
        <dbReference type="EC" id="3.2.1.40"/>
    </reaction>
</comment>
<proteinExistence type="predicted"/>
<evidence type="ECO:0000259" key="5">
    <source>
        <dbReference type="Pfam" id="PF17390"/>
    </source>
</evidence>
<dbReference type="InterPro" id="IPR012341">
    <property type="entry name" value="6hp_glycosidase-like_sf"/>
</dbReference>
<dbReference type="AlphaFoldDB" id="T0ZM07"/>
<dbReference type="SUPFAM" id="SSF48208">
    <property type="entry name" value="Six-hairpin glycosidases"/>
    <property type="match status" value="1"/>
</dbReference>